<dbReference type="CDD" id="cd20070">
    <property type="entry name" value="5TM_YidC_Alb3"/>
    <property type="match status" value="1"/>
</dbReference>
<dbReference type="InterPro" id="IPR038221">
    <property type="entry name" value="YidC_periplasmic_sf"/>
</dbReference>
<keyword evidence="9 13" id="KW-0472">Membrane</keyword>
<evidence type="ECO:0000256" key="8">
    <source>
        <dbReference type="ARBA" id="ARBA00022989"/>
    </source>
</evidence>
<dbReference type="GO" id="GO:0051205">
    <property type="term" value="P:protein insertion into membrane"/>
    <property type="evidence" value="ECO:0007669"/>
    <property type="project" value="TreeGrafter"/>
</dbReference>
<evidence type="ECO:0000256" key="10">
    <source>
        <dbReference type="ARBA" id="ARBA00023186"/>
    </source>
</evidence>
<keyword evidence="18" id="KW-1185">Reference proteome</keyword>
<dbReference type="InterPro" id="IPR028053">
    <property type="entry name" value="Membr_insert_YidC_N"/>
</dbReference>
<feature type="transmembrane region" description="Helical" evidence="13">
    <location>
        <begin position="447"/>
        <end position="470"/>
    </location>
</feature>
<dbReference type="GO" id="GO:0015031">
    <property type="term" value="P:protein transport"/>
    <property type="evidence" value="ECO:0007669"/>
    <property type="project" value="UniProtKB-KW"/>
</dbReference>
<dbReference type="Pfam" id="PF14849">
    <property type="entry name" value="YidC_periplas"/>
    <property type="match status" value="1"/>
</dbReference>
<dbReference type="Gene3D" id="2.70.98.90">
    <property type="match status" value="1"/>
</dbReference>
<comment type="subcellular location">
    <subcellularLocation>
        <location evidence="1">Cell inner membrane</location>
        <topology evidence="1">Multi-pass membrane protein</topology>
    </subcellularLocation>
    <subcellularLocation>
        <location evidence="13">Cell membrane</location>
        <topology evidence="13">Multi-pass membrane protein</topology>
    </subcellularLocation>
</comment>
<reference evidence="17" key="1">
    <citation type="submission" date="2022-08" db="EMBL/GenBank/DDBJ databases">
        <title>Genomic Encyclopedia of Type Strains, Phase III (KMG-III): the genomes of soil and plant-associated and newly described type strains.</title>
        <authorList>
            <person name="Whitman W."/>
        </authorList>
    </citation>
    <scope>NUCLEOTIDE SEQUENCE</scope>
    <source>
        <strain evidence="17">HMT 1</strain>
    </source>
</reference>
<sequence length="569" mass="63511">MDTKRFILLIALGLVSTMIWQTWQQDYAPEQTSPSTTDTRIDADDAGRDASSADEGAGDDAGVPGMPSGDTQAAATPSDSAASSAASQGETIRVNTDVFEAEINTRGGTLSKVRLPQYPVSVDQPDNPYTLITDDGPLHYVAQGGVLSERPAPTHKAEYRAEQSEYTLADGENELQVRLTWRDDSGVAIDKVFVFQRDSYVVDVHYEVNNQSADPWRGWAYGQLARNSLDDGGMRLIYTYTGAALSSPESRYDKIDFGDMRDQKLEREITNGWAAMLQHYFVTAVIPADQDAPYRYYTSVLNRDAGNSRDKLYVIGATSPAADVAAGASASLPGHRLYVGPKEQHRLETLAPSLELTVDYGILWFISKPLFWGLEKFHALTGNWGVAIILLTLLIKIVFYKLSAAGYKSMARMRKVQPRLMALRERYKDDKQRLNQAMMEMYKTEKINPLGGCLPILVQIPVFIALYWVLLESVELRQAPFMLWIQDLSIPDPFYVLPLIMGVTMFVQQKLNPAPIDPVQEKVMMTLPVVFTVFFAFFPAGLVLYWVVNNILSIGQQWLITRNLEKSGD</sequence>
<evidence type="ECO:0000256" key="11">
    <source>
        <dbReference type="ARBA" id="ARBA00033245"/>
    </source>
</evidence>
<keyword evidence="6 13" id="KW-0812">Transmembrane</keyword>
<keyword evidence="8 13" id="KW-1133">Transmembrane helix</keyword>
<proteinExistence type="inferred from homology"/>
<dbReference type="Proteomes" id="UP001204445">
    <property type="component" value="Unassembled WGS sequence"/>
</dbReference>
<evidence type="ECO:0000313" key="18">
    <source>
        <dbReference type="Proteomes" id="UP001204445"/>
    </source>
</evidence>
<dbReference type="InterPro" id="IPR028055">
    <property type="entry name" value="YidC/Oxa/ALB_C"/>
</dbReference>
<dbReference type="NCBIfam" id="TIGR03592">
    <property type="entry name" value="yidC_oxa1_cterm"/>
    <property type="match status" value="1"/>
</dbReference>
<name>A0AAE3HLB6_9GAMM</name>
<dbReference type="GO" id="GO:0005886">
    <property type="term" value="C:plasma membrane"/>
    <property type="evidence" value="ECO:0007669"/>
    <property type="project" value="UniProtKB-SubCell"/>
</dbReference>
<evidence type="ECO:0000256" key="14">
    <source>
        <dbReference type="SAM" id="MobiDB-lite"/>
    </source>
</evidence>
<evidence type="ECO:0000256" key="13">
    <source>
        <dbReference type="HAMAP-Rule" id="MF_01810"/>
    </source>
</evidence>
<dbReference type="NCBIfam" id="TIGR03593">
    <property type="entry name" value="yidC_nterm"/>
    <property type="match status" value="1"/>
</dbReference>
<evidence type="ECO:0000256" key="9">
    <source>
        <dbReference type="ARBA" id="ARBA00023136"/>
    </source>
</evidence>
<keyword evidence="7 13" id="KW-0653">Protein transport</keyword>
<dbReference type="PRINTS" id="PR01900">
    <property type="entry name" value="YIDCPROTEIN"/>
</dbReference>
<dbReference type="NCBIfam" id="NF002352">
    <property type="entry name" value="PRK01318.1-3"/>
    <property type="match status" value="1"/>
</dbReference>
<dbReference type="GO" id="GO:0032977">
    <property type="term" value="F:membrane insertase activity"/>
    <property type="evidence" value="ECO:0007669"/>
    <property type="project" value="InterPro"/>
</dbReference>
<feature type="compositionally biased region" description="Low complexity" evidence="14">
    <location>
        <begin position="73"/>
        <end position="87"/>
    </location>
</feature>
<evidence type="ECO:0000259" key="16">
    <source>
        <dbReference type="Pfam" id="PF14849"/>
    </source>
</evidence>
<keyword evidence="5 13" id="KW-1003">Cell membrane</keyword>
<organism evidence="17 18">
    <name type="scientific">Methylohalomonas lacus</name>
    <dbReference type="NCBI Taxonomy" id="398773"/>
    <lineage>
        <taxon>Bacteria</taxon>
        <taxon>Pseudomonadati</taxon>
        <taxon>Pseudomonadota</taxon>
        <taxon>Gammaproteobacteria</taxon>
        <taxon>Methylohalomonadales</taxon>
        <taxon>Methylohalomonadaceae</taxon>
        <taxon>Methylohalomonas</taxon>
    </lineage>
</organism>
<dbReference type="InterPro" id="IPR019998">
    <property type="entry name" value="Membr_insert_YidC"/>
</dbReference>
<feature type="compositionally biased region" description="Polar residues" evidence="14">
    <location>
        <begin position="28"/>
        <end position="38"/>
    </location>
</feature>
<evidence type="ECO:0000256" key="12">
    <source>
        <dbReference type="ARBA" id="ARBA00033342"/>
    </source>
</evidence>
<feature type="transmembrane region" description="Helical" evidence="13">
    <location>
        <begin position="384"/>
        <end position="404"/>
    </location>
</feature>
<dbReference type="Pfam" id="PF02096">
    <property type="entry name" value="60KD_IMP"/>
    <property type="match status" value="1"/>
</dbReference>
<evidence type="ECO:0000256" key="1">
    <source>
        <dbReference type="ARBA" id="ARBA00004429"/>
    </source>
</evidence>
<dbReference type="CDD" id="cd19961">
    <property type="entry name" value="EcYidC-like_peri"/>
    <property type="match status" value="1"/>
</dbReference>
<feature type="transmembrane region" description="Helical" evidence="13">
    <location>
        <begin position="527"/>
        <end position="548"/>
    </location>
</feature>
<dbReference type="NCBIfam" id="NF002353">
    <property type="entry name" value="PRK01318.1-4"/>
    <property type="match status" value="1"/>
</dbReference>
<evidence type="ECO:0000256" key="3">
    <source>
        <dbReference type="ARBA" id="ARBA00015325"/>
    </source>
</evidence>
<evidence type="ECO:0000256" key="6">
    <source>
        <dbReference type="ARBA" id="ARBA00022692"/>
    </source>
</evidence>
<evidence type="ECO:0000313" key="17">
    <source>
        <dbReference type="EMBL" id="MCS3903333.1"/>
    </source>
</evidence>
<feature type="region of interest" description="Disordered" evidence="14">
    <location>
        <begin position="28"/>
        <end position="90"/>
    </location>
</feature>
<dbReference type="PANTHER" id="PTHR12428">
    <property type="entry name" value="OXA1"/>
    <property type="match status" value="1"/>
</dbReference>
<evidence type="ECO:0000256" key="4">
    <source>
        <dbReference type="ARBA" id="ARBA00022448"/>
    </source>
</evidence>
<dbReference type="PRINTS" id="PR00701">
    <property type="entry name" value="60KDINNERMP"/>
</dbReference>
<dbReference type="AlphaFoldDB" id="A0AAE3HLB6"/>
<keyword evidence="10 13" id="KW-0143">Chaperone</keyword>
<comment type="function">
    <text evidence="13">Required for the insertion and/or proper folding and/or complex formation of integral membrane proteins into the membrane. Involved in integration of membrane proteins that insert both dependently and independently of the Sec translocase complex, as well as at least some lipoproteins. Aids folding of multispanning membrane proteins.</text>
</comment>
<protein>
    <recommendedName>
        <fullName evidence="3 13">Membrane protein insertase YidC</fullName>
    </recommendedName>
    <alternativeName>
        <fullName evidence="12 13">Foldase YidC</fullName>
    </alternativeName>
    <alternativeName>
        <fullName evidence="11 13">Membrane integrase YidC</fullName>
    </alternativeName>
    <alternativeName>
        <fullName evidence="13">Membrane protein YidC</fullName>
    </alternativeName>
</protein>
<dbReference type="InterPro" id="IPR001708">
    <property type="entry name" value="YidC/ALB3/OXA1/COX18"/>
</dbReference>
<keyword evidence="4 13" id="KW-0813">Transport</keyword>
<dbReference type="HAMAP" id="MF_01810">
    <property type="entry name" value="YidC_type1"/>
    <property type="match status" value="1"/>
</dbReference>
<comment type="similarity">
    <text evidence="2 13">Belongs to the OXA1/ALB3/YidC family. Type 1 subfamily.</text>
</comment>
<comment type="subunit">
    <text evidence="13">Interacts with the Sec translocase complex via SecD. Specifically interacts with transmembrane segments of nascent integral membrane proteins during membrane integration.</text>
</comment>
<accession>A0AAE3HLB6</accession>
<evidence type="ECO:0000256" key="2">
    <source>
        <dbReference type="ARBA" id="ARBA00010527"/>
    </source>
</evidence>
<feature type="domain" description="Membrane insertase YidC N-terminal" evidence="16">
    <location>
        <begin position="92"/>
        <end position="372"/>
    </location>
</feature>
<dbReference type="EMBL" id="JANUCT010000007">
    <property type="protein sequence ID" value="MCS3903333.1"/>
    <property type="molecule type" value="Genomic_DNA"/>
</dbReference>
<dbReference type="PANTHER" id="PTHR12428:SF65">
    <property type="entry name" value="CYTOCHROME C OXIDASE ASSEMBLY PROTEIN COX18, MITOCHONDRIAL"/>
    <property type="match status" value="1"/>
</dbReference>
<evidence type="ECO:0000259" key="15">
    <source>
        <dbReference type="Pfam" id="PF02096"/>
    </source>
</evidence>
<comment type="caution">
    <text evidence="17">The sequence shown here is derived from an EMBL/GenBank/DDBJ whole genome shotgun (WGS) entry which is preliminary data.</text>
</comment>
<dbReference type="InterPro" id="IPR047196">
    <property type="entry name" value="YidC_ALB_C"/>
</dbReference>
<feature type="transmembrane region" description="Helical" evidence="13">
    <location>
        <begin position="490"/>
        <end position="507"/>
    </location>
</feature>
<feature type="domain" description="Membrane insertase YidC/Oxa/ALB C-terminal" evidence="15">
    <location>
        <begin position="384"/>
        <end position="562"/>
    </location>
</feature>
<gene>
    <name evidence="13" type="primary">yidC</name>
    <name evidence="17" type="ORF">J2T55_001353</name>
</gene>
<evidence type="ECO:0000256" key="5">
    <source>
        <dbReference type="ARBA" id="ARBA00022475"/>
    </source>
</evidence>
<evidence type="ECO:0000256" key="7">
    <source>
        <dbReference type="ARBA" id="ARBA00022927"/>
    </source>
</evidence>
<dbReference type="RefSeq" id="WP_259055024.1">
    <property type="nucleotide sequence ID" value="NZ_JANUCT010000007.1"/>
</dbReference>
<feature type="compositionally biased region" description="Basic and acidic residues" evidence="14">
    <location>
        <begin position="39"/>
        <end position="48"/>
    </location>
</feature>